<keyword evidence="7 14" id="KW-0808">Transferase</keyword>
<dbReference type="RefSeq" id="WP_323575159.1">
    <property type="nucleotide sequence ID" value="NZ_JAYGJQ010000001.1"/>
</dbReference>
<comment type="caution">
    <text evidence="16">The sequence shown here is derived from an EMBL/GenBank/DDBJ whole genome shotgun (WGS) entry which is preliminary data.</text>
</comment>
<comment type="function">
    <text evidence="14">Specifically methylates position 2 of adenine 2503 in 23S rRNA and position 2 of adenine 37 in tRNAs.</text>
</comment>
<feature type="active site" description="S-methylcysteine intermediate" evidence="14">
    <location>
        <position position="344"/>
    </location>
</feature>
<dbReference type="Gene3D" id="1.10.150.530">
    <property type="match status" value="1"/>
</dbReference>
<evidence type="ECO:0000256" key="13">
    <source>
        <dbReference type="ARBA" id="ARBA00023157"/>
    </source>
</evidence>
<comment type="catalytic activity">
    <reaction evidence="14">
        <text>adenosine(2503) in 23S rRNA + 2 reduced [2Fe-2S]-[ferredoxin] + 2 S-adenosyl-L-methionine = 2-methyladenosine(2503) in 23S rRNA + 5'-deoxyadenosine + L-methionine + 2 oxidized [2Fe-2S]-[ferredoxin] + S-adenosyl-L-homocysteine</text>
        <dbReference type="Rhea" id="RHEA:42916"/>
        <dbReference type="Rhea" id="RHEA-COMP:10000"/>
        <dbReference type="Rhea" id="RHEA-COMP:10001"/>
        <dbReference type="Rhea" id="RHEA-COMP:10152"/>
        <dbReference type="Rhea" id="RHEA-COMP:10282"/>
        <dbReference type="ChEBI" id="CHEBI:17319"/>
        <dbReference type="ChEBI" id="CHEBI:33737"/>
        <dbReference type="ChEBI" id="CHEBI:33738"/>
        <dbReference type="ChEBI" id="CHEBI:57844"/>
        <dbReference type="ChEBI" id="CHEBI:57856"/>
        <dbReference type="ChEBI" id="CHEBI:59789"/>
        <dbReference type="ChEBI" id="CHEBI:74411"/>
        <dbReference type="ChEBI" id="CHEBI:74497"/>
        <dbReference type="EC" id="2.1.1.192"/>
    </reaction>
</comment>
<keyword evidence="17" id="KW-1185">Reference proteome</keyword>
<comment type="subcellular location">
    <subcellularLocation>
        <location evidence="1 14">Cytoplasm</location>
    </subcellularLocation>
</comment>
<feature type="binding site" evidence="14">
    <location>
        <begin position="171"/>
        <end position="172"/>
    </location>
    <ligand>
        <name>S-adenosyl-L-methionine</name>
        <dbReference type="ChEBI" id="CHEBI:59789"/>
    </ligand>
</feature>
<comment type="caution">
    <text evidence="14">Lacks conserved residue(s) required for the propagation of feature annotation.</text>
</comment>
<keyword evidence="10 14" id="KW-0479">Metal-binding</keyword>
<evidence type="ECO:0000256" key="10">
    <source>
        <dbReference type="ARBA" id="ARBA00022723"/>
    </source>
</evidence>
<dbReference type="Gene3D" id="3.20.20.70">
    <property type="entry name" value="Aldolase class I"/>
    <property type="match status" value="1"/>
</dbReference>
<reference evidence="16 17" key="1">
    <citation type="submission" date="2023-11" db="EMBL/GenBank/DDBJ databases">
        <title>A Novel Polar Bacteriovorax (B. antarcticus) Isolated from the Biocrust in Antarctica.</title>
        <authorList>
            <person name="Mun W."/>
            <person name="Choi S.Y."/>
            <person name="Mitchell R.J."/>
        </authorList>
    </citation>
    <scope>NUCLEOTIDE SEQUENCE [LARGE SCALE GENOMIC DNA]</scope>
    <source>
        <strain evidence="16 17">PP10</strain>
    </source>
</reference>
<proteinExistence type="inferred from homology"/>
<dbReference type="CDD" id="cd01335">
    <property type="entry name" value="Radical_SAM"/>
    <property type="match status" value="1"/>
</dbReference>
<keyword evidence="11 14" id="KW-0408">Iron</keyword>
<evidence type="ECO:0000256" key="12">
    <source>
        <dbReference type="ARBA" id="ARBA00023014"/>
    </source>
</evidence>
<feature type="active site" description="Proton acceptor" evidence="14">
    <location>
        <position position="98"/>
    </location>
</feature>
<keyword evidence="6 14" id="KW-0489">Methyltransferase</keyword>
<keyword evidence="9 14" id="KW-0819">tRNA processing</keyword>
<dbReference type="InterPro" id="IPR004383">
    <property type="entry name" value="rRNA_lsu_MTrfase_RlmN/Cfr"/>
</dbReference>
<dbReference type="Pfam" id="PF04055">
    <property type="entry name" value="Radical_SAM"/>
    <property type="match status" value="1"/>
</dbReference>
<keyword evidence="4 14" id="KW-0963">Cytoplasm</keyword>
<dbReference type="SFLD" id="SFLDF00275">
    <property type="entry name" value="adenosine_C2_methyltransferase"/>
    <property type="match status" value="1"/>
</dbReference>
<comment type="cofactor">
    <cofactor evidence="14">
        <name>[4Fe-4S] cluster</name>
        <dbReference type="ChEBI" id="CHEBI:49883"/>
    </cofactor>
    <text evidence="14">Binds 1 [4Fe-4S] cluster. The cluster is coordinated with 3 cysteines and an exchangeable S-adenosyl-L-methionine.</text>
</comment>
<dbReference type="GO" id="GO:0008168">
    <property type="term" value="F:methyltransferase activity"/>
    <property type="evidence" value="ECO:0007669"/>
    <property type="project" value="UniProtKB-KW"/>
</dbReference>
<keyword evidence="3 14" id="KW-0004">4Fe-4S</keyword>
<dbReference type="PIRSF" id="PIRSF006004">
    <property type="entry name" value="CHP00048"/>
    <property type="match status" value="1"/>
</dbReference>
<dbReference type="PROSITE" id="PS51918">
    <property type="entry name" value="RADICAL_SAM"/>
    <property type="match status" value="1"/>
</dbReference>
<sequence>MSINLKLEKPSLYALSLNELRDYLSSQGLAKFAADQVYQWMYKIQERDLSKWTNISKKIREDFEANFDLSLPTVIWNGLSKDGTRKFLVKMRDGQTVETVAIPAKDRLTLCISSQVGCAIGCTFCHTGTMGLKRNLLADEIVGQFMAISHWLKDNTTDSERLSNIVYMGQGEPLHNYDNVRSATIIFMEDKGLGLSQRKITLSTSGLVPQIEKMWDFPPVNIAISLHAAHNDIRTELMPINKAYDLERLFNAIKKVPLKAYRRITYEYILIADLNDRQEDIDGLTDLLEKSKSKINIIPYNDFPDSKFKRPSNSKIIWFQESLLKRGFVCTTRTTKGGDILAACGQLKSEYEKLNLWDIDKSKAFEMQFSKQ</sequence>
<protein>
    <recommendedName>
        <fullName evidence="14">Probable dual-specificity RNA methyltransferase RlmN</fullName>
        <ecNumber evidence="14">2.1.1.192</ecNumber>
    </recommendedName>
    <alternativeName>
        <fullName evidence="14">23S rRNA (adenine(2503)-C(2))-methyltransferase</fullName>
    </alternativeName>
    <alternativeName>
        <fullName evidence="14">23S rRNA m2A2503 methyltransferase</fullName>
    </alternativeName>
    <alternativeName>
        <fullName evidence="14">Ribosomal RNA large subunit methyltransferase N</fullName>
    </alternativeName>
    <alternativeName>
        <fullName evidence="14">tRNA (adenine(37)-C(2))-methyltransferase</fullName>
    </alternativeName>
    <alternativeName>
        <fullName evidence="14">tRNA m2A37 methyltransferase</fullName>
    </alternativeName>
</protein>
<name>A0ABU5VR99_9BACT</name>
<dbReference type="Pfam" id="PF21016">
    <property type="entry name" value="RlmN_N"/>
    <property type="match status" value="1"/>
</dbReference>
<keyword evidence="5 14" id="KW-0698">rRNA processing</keyword>
<dbReference type="InterPro" id="IPR048641">
    <property type="entry name" value="RlmN_N"/>
</dbReference>
<evidence type="ECO:0000256" key="1">
    <source>
        <dbReference type="ARBA" id="ARBA00004496"/>
    </source>
</evidence>
<accession>A0ABU5VR99</accession>
<dbReference type="EC" id="2.1.1.192" evidence="14"/>
<dbReference type="SFLD" id="SFLDS00029">
    <property type="entry name" value="Radical_SAM"/>
    <property type="match status" value="1"/>
</dbReference>
<dbReference type="InterPro" id="IPR013785">
    <property type="entry name" value="Aldolase_TIM"/>
</dbReference>
<dbReference type="InterPro" id="IPR040072">
    <property type="entry name" value="Methyltransferase_A"/>
</dbReference>
<dbReference type="Proteomes" id="UP001302274">
    <property type="component" value="Unassembled WGS sequence"/>
</dbReference>
<evidence type="ECO:0000256" key="14">
    <source>
        <dbReference type="HAMAP-Rule" id="MF_01849"/>
    </source>
</evidence>
<feature type="binding site" evidence="14">
    <location>
        <begin position="225"/>
        <end position="227"/>
    </location>
    <ligand>
        <name>S-adenosyl-L-methionine</name>
        <dbReference type="ChEBI" id="CHEBI:59789"/>
    </ligand>
</feature>
<keyword evidence="12 14" id="KW-0411">Iron-sulfur</keyword>
<evidence type="ECO:0000256" key="3">
    <source>
        <dbReference type="ARBA" id="ARBA00022485"/>
    </source>
</evidence>
<dbReference type="GO" id="GO:0032259">
    <property type="term" value="P:methylation"/>
    <property type="evidence" value="ECO:0007669"/>
    <property type="project" value="UniProtKB-KW"/>
</dbReference>
<dbReference type="EMBL" id="JAYGJQ010000001">
    <property type="protein sequence ID" value="MEA9355569.1"/>
    <property type="molecule type" value="Genomic_DNA"/>
</dbReference>
<comment type="catalytic activity">
    <reaction evidence="14">
        <text>adenosine(37) in tRNA + 2 reduced [2Fe-2S]-[ferredoxin] + 2 S-adenosyl-L-methionine = 2-methyladenosine(37) in tRNA + 5'-deoxyadenosine + L-methionine + 2 oxidized [2Fe-2S]-[ferredoxin] + S-adenosyl-L-homocysteine</text>
        <dbReference type="Rhea" id="RHEA:43332"/>
        <dbReference type="Rhea" id="RHEA-COMP:10000"/>
        <dbReference type="Rhea" id="RHEA-COMP:10001"/>
        <dbReference type="Rhea" id="RHEA-COMP:10162"/>
        <dbReference type="Rhea" id="RHEA-COMP:10485"/>
        <dbReference type="ChEBI" id="CHEBI:17319"/>
        <dbReference type="ChEBI" id="CHEBI:33737"/>
        <dbReference type="ChEBI" id="CHEBI:33738"/>
        <dbReference type="ChEBI" id="CHEBI:57844"/>
        <dbReference type="ChEBI" id="CHEBI:57856"/>
        <dbReference type="ChEBI" id="CHEBI:59789"/>
        <dbReference type="ChEBI" id="CHEBI:74411"/>
        <dbReference type="ChEBI" id="CHEBI:74497"/>
        <dbReference type="EC" id="2.1.1.192"/>
    </reaction>
</comment>
<evidence type="ECO:0000256" key="6">
    <source>
        <dbReference type="ARBA" id="ARBA00022603"/>
    </source>
</evidence>
<gene>
    <name evidence="14 16" type="primary">rlmN</name>
    <name evidence="16" type="ORF">SHI21_05135</name>
</gene>
<evidence type="ECO:0000256" key="4">
    <source>
        <dbReference type="ARBA" id="ARBA00022490"/>
    </source>
</evidence>
<evidence type="ECO:0000256" key="11">
    <source>
        <dbReference type="ARBA" id="ARBA00023004"/>
    </source>
</evidence>
<evidence type="ECO:0000259" key="15">
    <source>
        <dbReference type="PROSITE" id="PS51918"/>
    </source>
</evidence>
<feature type="binding site" evidence="14">
    <location>
        <position position="125"/>
    </location>
    <ligand>
        <name>[4Fe-4S] cluster</name>
        <dbReference type="ChEBI" id="CHEBI:49883"/>
        <note>4Fe-4S-S-AdoMet</note>
    </ligand>
</feature>
<organism evidence="16 17">
    <name type="scientific">Bacteriovorax antarcticus</name>
    <dbReference type="NCBI Taxonomy" id="3088717"/>
    <lineage>
        <taxon>Bacteria</taxon>
        <taxon>Pseudomonadati</taxon>
        <taxon>Bdellovibrionota</taxon>
        <taxon>Bacteriovoracia</taxon>
        <taxon>Bacteriovoracales</taxon>
        <taxon>Bacteriovoracaceae</taxon>
        <taxon>Bacteriovorax</taxon>
    </lineage>
</organism>
<feature type="binding site" evidence="14">
    <location>
        <position position="118"/>
    </location>
    <ligand>
        <name>[4Fe-4S] cluster</name>
        <dbReference type="ChEBI" id="CHEBI:49883"/>
        <note>4Fe-4S-S-AdoMet</note>
    </ligand>
</feature>
<evidence type="ECO:0000256" key="5">
    <source>
        <dbReference type="ARBA" id="ARBA00022552"/>
    </source>
</evidence>
<dbReference type="InterPro" id="IPR027492">
    <property type="entry name" value="RNA_MTrfase_RlmN"/>
</dbReference>
<evidence type="ECO:0000313" key="16">
    <source>
        <dbReference type="EMBL" id="MEA9355569.1"/>
    </source>
</evidence>
<feature type="binding site" evidence="14">
    <location>
        <position position="122"/>
    </location>
    <ligand>
        <name>[4Fe-4S] cluster</name>
        <dbReference type="ChEBI" id="CHEBI:49883"/>
        <note>4Fe-4S-S-AdoMet</note>
    </ligand>
</feature>
<dbReference type="HAMAP" id="MF_01849">
    <property type="entry name" value="RNA_methyltr_RlmN"/>
    <property type="match status" value="1"/>
</dbReference>
<comment type="similarity">
    <text evidence="2 14">Belongs to the radical SAM superfamily. RlmN family.</text>
</comment>
<evidence type="ECO:0000256" key="2">
    <source>
        <dbReference type="ARBA" id="ARBA00007544"/>
    </source>
</evidence>
<feature type="binding site" evidence="14">
    <location>
        <position position="203"/>
    </location>
    <ligand>
        <name>S-adenosyl-L-methionine</name>
        <dbReference type="ChEBI" id="CHEBI:59789"/>
    </ligand>
</feature>
<feature type="domain" description="Radical SAM core" evidence="15">
    <location>
        <begin position="104"/>
        <end position="339"/>
    </location>
</feature>
<evidence type="ECO:0000256" key="9">
    <source>
        <dbReference type="ARBA" id="ARBA00022694"/>
    </source>
</evidence>
<dbReference type="SUPFAM" id="SSF102114">
    <property type="entry name" value="Radical SAM enzymes"/>
    <property type="match status" value="1"/>
</dbReference>
<dbReference type="SFLD" id="SFLDG01062">
    <property type="entry name" value="methyltransferase_(Class_A)"/>
    <property type="match status" value="1"/>
</dbReference>
<dbReference type="InterPro" id="IPR007197">
    <property type="entry name" value="rSAM"/>
</dbReference>
<evidence type="ECO:0000256" key="7">
    <source>
        <dbReference type="ARBA" id="ARBA00022679"/>
    </source>
</evidence>
<dbReference type="PANTHER" id="PTHR30544:SF5">
    <property type="entry name" value="RADICAL SAM CORE DOMAIN-CONTAINING PROTEIN"/>
    <property type="match status" value="1"/>
</dbReference>
<evidence type="ECO:0000313" key="17">
    <source>
        <dbReference type="Proteomes" id="UP001302274"/>
    </source>
</evidence>
<keyword evidence="13 14" id="KW-1015">Disulfide bond</keyword>
<dbReference type="InterPro" id="IPR058240">
    <property type="entry name" value="rSAM_sf"/>
</dbReference>
<comment type="miscellaneous">
    <text evidence="14">Reaction proceeds by a ping-pong mechanism involving intermediate methylation of a conserved cysteine residue.</text>
</comment>
<dbReference type="NCBIfam" id="TIGR00048">
    <property type="entry name" value="rRNA_mod_RlmN"/>
    <property type="match status" value="1"/>
</dbReference>
<dbReference type="PANTHER" id="PTHR30544">
    <property type="entry name" value="23S RRNA METHYLTRANSFERASE"/>
    <property type="match status" value="1"/>
</dbReference>
<feature type="binding site" evidence="14">
    <location>
        <position position="301"/>
    </location>
    <ligand>
        <name>S-adenosyl-L-methionine</name>
        <dbReference type="ChEBI" id="CHEBI:59789"/>
    </ligand>
</feature>
<evidence type="ECO:0000256" key="8">
    <source>
        <dbReference type="ARBA" id="ARBA00022691"/>
    </source>
</evidence>
<keyword evidence="8 14" id="KW-0949">S-adenosyl-L-methionine</keyword>